<evidence type="ECO:0000313" key="3">
    <source>
        <dbReference type="Proteomes" id="UP000683000"/>
    </source>
</evidence>
<reference evidence="2" key="1">
    <citation type="submission" date="2021-03" db="EMBL/GenBank/DDBJ databases">
        <title>Evolutionary innovations through gain and loss of genes in the ectomycorrhizal Boletales.</title>
        <authorList>
            <person name="Wu G."/>
            <person name="Miyauchi S."/>
            <person name="Morin E."/>
            <person name="Yang Z.-L."/>
            <person name="Xu J."/>
            <person name="Martin F.M."/>
        </authorList>
    </citation>
    <scope>NUCLEOTIDE SEQUENCE</scope>
    <source>
        <strain evidence="2">BR01</strain>
    </source>
</reference>
<feature type="transmembrane region" description="Helical" evidence="1">
    <location>
        <begin position="20"/>
        <end position="40"/>
    </location>
</feature>
<keyword evidence="1" id="KW-1133">Transmembrane helix</keyword>
<comment type="caution">
    <text evidence="2">The sequence shown here is derived from an EMBL/GenBank/DDBJ whole genome shotgun (WGS) entry which is preliminary data.</text>
</comment>
<keyword evidence="1" id="KW-0812">Transmembrane</keyword>
<proteinExistence type="predicted"/>
<gene>
    <name evidence="2" type="ORF">JVT61DRAFT_4949</name>
</gene>
<dbReference type="Proteomes" id="UP000683000">
    <property type="component" value="Unassembled WGS sequence"/>
</dbReference>
<keyword evidence="1" id="KW-0472">Membrane</keyword>
<name>A0A8I3AFL2_9AGAM</name>
<evidence type="ECO:0000256" key="1">
    <source>
        <dbReference type="SAM" id="Phobius"/>
    </source>
</evidence>
<dbReference type="OrthoDB" id="10567161at2759"/>
<evidence type="ECO:0000313" key="2">
    <source>
        <dbReference type="EMBL" id="KAG6380585.1"/>
    </source>
</evidence>
<sequence>MLIETLVTFTVHVFYLFDQGWINWFHCVIVNLSFGLHAVLRGDGILTLARRSDTSTPGCAVLLGQDFTVVLNGSHSVVEAIVESFQSLTTTL</sequence>
<organism evidence="2 3">
    <name type="scientific">Boletus reticuloceps</name>
    <dbReference type="NCBI Taxonomy" id="495285"/>
    <lineage>
        <taxon>Eukaryota</taxon>
        <taxon>Fungi</taxon>
        <taxon>Dikarya</taxon>
        <taxon>Basidiomycota</taxon>
        <taxon>Agaricomycotina</taxon>
        <taxon>Agaricomycetes</taxon>
        <taxon>Agaricomycetidae</taxon>
        <taxon>Boletales</taxon>
        <taxon>Boletineae</taxon>
        <taxon>Boletaceae</taxon>
        <taxon>Boletoideae</taxon>
        <taxon>Boletus</taxon>
    </lineage>
</organism>
<dbReference type="EMBL" id="JAGFBS010000002">
    <property type="protein sequence ID" value="KAG6380585.1"/>
    <property type="molecule type" value="Genomic_DNA"/>
</dbReference>
<accession>A0A8I3AFL2</accession>
<dbReference type="AlphaFoldDB" id="A0A8I3AFL2"/>
<protein>
    <submittedName>
        <fullName evidence="2">Uncharacterized protein</fullName>
    </submittedName>
</protein>
<keyword evidence="3" id="KW-1185">Reference proteome</keyword>